<feature type="non-terminal residue" evidence="1">
    <location>
        <position position="1"/>
    </location>
</feature>
<organism evidence="1 2">
    <name type="scientific">Cystoisospora suis</name>
    <dbReference type="NCBI Taxonomy" id="483139"/>
    <lineage>
        <taxon>Eukaryota</taxon>
        <taxon>Sar</taxon>
        <taxon>Alveolata</taxon>
        <taxon>Apicomplexa</taxon>
        <taxon>Conoidasida</taxon>
        <taxon>Coccidia</taxon>
        <taxon>Eucoccidiorida</taxon>
        <taxon>Eimeriorina</taxon>
        <taxon>Sarcocystidae</taxon>
        <taxon>Cystoisospora</taxon>
    </lineage>
</organism>
<reference evidence="1 2" key="1">
    <citation type="journal article" date="2017" name="Int. J. Parasitol.">
        <title>The genome of the protozoan parasite Cystoisospora suis and a reverse vaccinology approach to identify vaccine candidates.</title>
        <authorList>
            <person name="Palmieri N."/>
            <person name="Shrestha A."/>
            <person name="Ruttkowski B."/>
            <person name="Beck T."/>
            <person name="Vogl C."/>
            <person name="Tomley F."/>
            <person name="Blake D.P."/>
            <person name="Joachim A."/>
        </authorList>
    </citation>
    <scope>NUCLEOTIDE SEQUENCE [LARGE SCALE GENOMIC DNA]</scope>
    <source>
        <strain evidence="1 2">Wien I</strain>
    </source>
</reference>
<dbReference type="AlphaFoldDB" id="A0A2C6JM96"/>
<keyword evidence="2" id="KW-1185">Reference proteome</keyword>
<name>A0A2C6JM96_9APIC</name>
<proteinExistence type="predicted"/>
<dbReference type="GeneID" id="94431975"/>
<dbReference type="VEuPathDB" id="ToxoDB:CSUI_008637"/>
<evidence type="ECO:0000313" key="1">
    <source>
        <dbReference type="EMBL" id="PHJ17551.1"/>
    </source>
</evidence>
<accession>A0A2C6JM96</accession>
<comment type="caution">
    <text evidence="1">The sequence shown here is derived from an EMBL/GenBank/DDBJ whole genome shotgun (WGS) entry which is preliminary data.</text>
</comment>
<evidence type="ECO:0000313" key="2">
    <source>
        <dbReference type="Proteomes" id="UP000221165"/>
    </source>
</evidence>
<protein>
    <submittedName>
        <fullName evidence="1">Uncharacterized protein</fullName>
    </submittedName>
</protein>
<gene>
    <name evidence="1" type="ORF">CSUI_008637</name>
</gene>
<dbReference type="Proteomes" id="UP000221165">
    <property type="component" value="Unassembled WGS sequence"/>
</dbReference>
<sequence length="69" mass="7589">RGLVSGKQLCQEAHVSFHPPTGFPRGRDILSSRSREATVSGVRHISLGFYAQNRRRHAVTRFLASSSGP</sequence>
<dbReference type="EMBL" id="MIGC01004890">
    <property type="protein sequence ID" value="PHJ17551.1"/>
    <property type="molecule type" value="Genomic_DNA"/>
</dbReference>
<dbReference type="RefSeq" id="XP_067919270.1">
    <property type="nucleotide sequence ID" value="XM_068068764.1"/>
</dbReference>